<dbReference type="AlphaFoldDB" id="A0A0J9EW22"/>
<organism evidence="1 2">
    <name type="scientific">Limnoraphis robusta CS-951</name>
    <dbReference type="NCBI Taxonomy" id="1637645"/>
    <lineage>
        <taxon>Bacteria</taxon>
        <taxon>Bacillati</taxon>
        <taxon>Cyanobacteriota</taxon>
        <taxon>Cyanophyceae</taxon>
        <taxon>Oscillatoriophycideae</taxon>
        <taxon>Oscillatoriales</taxon>
        <taxon>Sirenicapillariaceae</taxon>
        <taxon>Limnoraphis</taxon>
    </lineage>
</organism>
<accession>A0A0J9EW22</accession>
<dbReference type="Proteomes" id="UP000033607">
    <property type="component" value="Unassembled WGS sequence"/>
</dbReference>
<gene>
    <name evidence="1" type="ORF">WN50_37245</name>
</gene>
<reference evidence="1 2" key="1">
    <citation type="submission" date="2015-06" db="EMBL/GenBank/DDBJ databases">
        <title>Draft genome assembly of filamentous brackish cyanobacterium Limnoraphis robusta strain CS-951.</title>
        <authorList>
            <person name="Willis A."/>
            <person name="Parks M."/>
            <person name="Burford M.A."/>
        </authorList>
    </citation>
    <scope>NUCLEOTIDE SEQUENCE [LARGE SCALE GENOMIC DNA]</scope>
    <source>
        <strain evidence="1 2">CS-951</strain>
    </source>
</reference>
<name>A0A0J9EW22_9CYAN</name>
<evidence type="ECO:0000313" key="2">
    <source>
        <dbReference type="Proteomes" id="UP000033607"/>
    </source>
</evidence>
<sequence>MSWFAKRQVIALRARQQAIMQEALMRKKAWYSEAFDFSSFGAFVNIPVRSTINPEFRLLEITLTQNNLNGAF</sequence>
<comment type="caution">
    <text evidence="1">The sequence shown here is derived from an EMBL/GenBank/DDBJ whole genome shotgun (WGS) entry which is preliminary data.</text>
</comment>
<protein>
    <submittedName>
        <fullName evidence="1">Uncharacterized protein</fullName>
    </submittedName>
</protein>
<dbReference type="EMBL" id="LATL02000240">
    <property type="protein sequence ID" value="KMW70177.1"/>
    <property type="molecule type" value="Genomic_DNA"/>
</dbReference>
<evidence type="ECO:0000313" key="1">
    <source>
        <dbReference type="EMBL" id="KMW70177.1"/>
    </source>
</evidence>
<proteinExistence type="predicted"/>